<keyword evidence="2" id="KW-1185">Reference proteome</keyword>
<dbReference type="EMBL" id="KV417569">
    <property type="protein sequence ID" value="KZP18790.1"/>
    <property type="molecule type" value="Genomic_DNA"/>
</dbReference>
<dbReference type="Proteomes" id="UP000076532">
    <property type="component" value="Unassembled WGS sequence"/>
</dbReference>
<protein>
    <submittedName>
        <fullName evidence="1">Uncharacterized protein</fullName>
    </submittedName>
</protein>
<proteinExistence type="predicted"/>
<dbReference type="AlphaFoldDB" id="A0A166HEZ7"/>
<organism evidence="1 2">
    <name type="scientific">Athelia psychrophila</name>
    <dbReference type="NCBI Taxonomy" id="1759441"/>
    <lineage>
        <taxon>Eukaryota</taxon>
        <taxon>Fungi</taxon>
        <taxon>Dikarya</taxon>
        <taxon>Basidiomycota</taxon>
        <taxon>Agaricomycotina</taxon>
        <taxon>Agaricomycetes</taxon>
        <taxon>Agaricomycetidae</taxon>
        <taxon>Atheliales</taxon>
        <taxon>Atheliaceae</taxon>
        <taxon>Athelia</taxon>
    </lineage>
</organism>
<name>A0A166HEZ7_9AGAM</name>
<reference evidence="1 2" key="1">
    <citation type="journal article" date="2016" name="Mol. Biol. Evol.">
        <title>Comparative Genomics of Early-Diverging Mushroom-Forming Fungi Provides Insights into the Origins of Lignocellulose Decay Capabilities.</title>
        <authorList>
            <person name="Nagy L.G."/>
            <person name="Riley R."/>
            <person name="Tritt A."/>
            <person name="Adam C."/>
            <person name="Daum C."/>
            <person name="Floudas D."/>
            <person name="Sun H."/>
            <person name="Yadav J.S."/>
            <person name="Pangilinan J."/>
            <person name="Larsson K.H."/>
            <person name="Matsuura K."/>
            <person name="Barry K."/>
            <person name="Labutti K."/>
            <person name="Kuo R."/>
            <person name="Ohm R.A."/>
            <person name="Bhattacharya S.S."/>
            <person name="Shirouzu T."/>
            <person name="Yoshinaga Y."/>
            <person name="Martin F.M."/>
            <person name="Grigoriev I.V."/>
            <person name="Hibbett D.S."/>
        </authorList>
    </citation>
    <scope>NUCLEOTIDE SEQUENCE [LARGE SCALE GENOMIC DNA]</scope>
    <source>
        <strain evidence="1 2">CBS 109695</strain>
    </source>
</reference>
<gene>
    <name evidence="1" type="ORF">FIBSPDRAFT_933205</name>
</gene>
<evidence type="ECO:0000313" key="1">
    <source>
        <dbReference type="EMBL" id="KZP18790.1"/>
    </source>
</evidence>
<evidence type="ECO:0000313" key="2">
    <source>
        <dbReference type="Proteomes" id="UP000076532"/>
    </source>
</evidence>
<sequence length="278" mass="31087">MSICKGIRVSPCQAGFIEEKRVIHPGIDGTKDGARAGDVLVASVYISQPIFTFIKKHKKSSRMDAGIILDGQISQYSKATFESHQSKGGMKDRPVILVTGSPGVRKICVMSTFGGKDKATLPRLLQLFLVPVYTTEIPGTTPHIHTTPTWRGKGKPQWVIAYPFDAGKLHLNRRWNDNNGTGPTNYTVDGDFLVYLDNFGIQAANTFKRLLPYEQTELYEEFKMTLAPSPRRELAKYANWPCHRRSRSLFHHRRQAGDEVTGALLQLPTASSPIPYSR</sequence>
<accession>A0A166HEZ7</accession>